<evidence type="ECO:0000259" key="9">
    <source>
        <dbReference type="PROSITE" id="PS51379"/>
    </source>
</evidence>
<feature type="compositionally biased region" description="Basic and acidic residues" evidence="8">
    <location>
        <begin position="313"/>
        <end position="323"/>
    </location>
</feature>
<dbReference type="AlphaFoldDB" id="A0A935UH49"/>
<keyword evidence="7" id="KW-0411">Iron-sulfur</keyword>
<comment type="caution">
    <text evidence="10">The sequence shown here is derived from an EMBL/GenBank/DDBJ whole genome shotgun (WGS) entry which is preliminary data.</text>
</comment>
<dbReference type="SUPFAM" id="SSF54862">
    <property type="entry name" value="4Fe-4S ferredoxins"/>
    <property type="match status" value="1"/>
</dbReference>
<keyword evidence="3" id="KW-0479">Metal-binding</keyword>
<name>A0A935UH49_9PROT</name>
<dbReference type="InterPro" id="IPR004494">
    <property type="entry name" value="MauM_NapG"/>
</dbReference>
<reference evidence="10 11" key="1">
    <citation type="submission" date="2020-10" db="EMBL/GenBank/DDBJ databases">
        <title>Connecting structure to function with the recovery of over 1000 high-quality activated sludge metagenome-assembled genomes encoding full-length rRNA genes using long-read sequencing.</title>
        <authorList>
            <person name="Singleton C.M."/>
            <person name="Petriglieri F."/>
            <person name="Kristensen J.M."/>
            <person name="Kirkegaard R.H."/>
            <person name="Michaelsen T.Y."/>
            <person name="Andersen M.H."/>
            <person name="Karst S.M."/>
            <person name="Dueholm M.S."/>
            <person name="Nielsen P.H."/>
            <person name="Albertsen M."/>
        </authorList>
    </citation>
    <scope>NUCLEOTIDE SEQUENCE [LARGE SCALE GENOMIC DNA]</scope>
    <source>
        <strain evidence="10">EsbW_18-Q3-R4-48_BATAC.285</strain>
    </source>
</reference>
<dbReference type="NCBIfam" id="NF007012">
    <property type="entry name" value="PRK09476.1"/>
    <property type="match status" value="1"/>
</dbReference>
<evidence type="ECO:0000256" key="8">
    <source>
        <dbReference type="SAM" id="MobiDB-lite"/>
    </source>
</evidence>
<protein>
    <submittedName>
        <fullName evidence="10">Ferredoxin-type protein NapG</fullName>
    </submittedName>
</protein>
<keyword evidence="6" id="KW-0408">Iron</keyword>
<evidence type="ECO:0000313" key="11">
    <source>
        <dbReference type="Proteomes" id="UP000697998"/>
    </source>
</evidence>
<evidence type="ECO:0000256" key="1">
    <source>
        <dbReference type="ARBA" id="ARBA00022448"/>
    </source>
</evidence>
<feature type="domain" description="4Fe-4S ferredoxin-type" evidence="9">
    <location>
        <begin position="64"/>
        <end position="94"/>
    </location>
</feature>
<dbReference type="PROSITE" id="PS51379">
    <property type="entry name" value="4FE4S_FER_2"/>
    <property type="match status" value="2"/>
</dbReference>
<sequence>MPTARDTPPRLAPRAANPPALARRQFVFDSARLLCGVGVLGLALSGYSKQALARPPLAIRPPGAGPEEDFLGACIRCGMCVRDCPYHILDLARPESPVATGTPSFTARSGPCEMCEDIPCVKACPTGALDHRLTDINQSRMGLAVLSDQETCLNFLGLRCDVCYRVCPLIDKAITLDLRPNTRTGRHTMFIPTVHSEHCTGCGKCENACVTAEASIRVLPAKLVKGSLGEHYRLGWEEKTRAGGHSLVEDKDLVDLPDRLPEGMKLEGHFDPGSDRLPAGMPGDGPANVVPSLPPGFEGTAGGKAAHPAADSLPKRLPVEAAR</sequence>
<accession>A0A935UH49</accession>
<evidence type="ECO:0000313" key="10">
    <source>
        <dbReference type="EMBL" id="MBK7675113.1"/>
    </source>
</evidence>
<keyword evidence="1" id="KW-0813">Transport</keyword>
<evidence type="ECO:0000256" key="7">
    <source>
        <dbReference type="ARBA" id="ARBA00023014"/>
    </source>
</evidence>
<dbReference type="GO" id="GO:0051539">
    <property type="term" value="F:4 iron, 4 sulfur cluster binding"/>
    <property type="evidence" value="ECO:0007669"/>
    <property type="project" value="UniProtKB-KW"/>
</dbReference>
<dbReference type="CDD" id="cd16373">
    <property type="entry name" value="DMSOR_beta_like"/>
    <property type="match status" value="1"/>
</dbReference>
<dbReference type="InterPro" id="IPR017896">
    <property type="entry name" value="4Fe4S_Fe-S-bd"/>
</dbReference>
<dbReference type="Proteomes" id="UP000697998">
    <property type="component" value="Unassembled WGS sequence"/>
</dbReference>
<gene>
    <name evidence="10" type="primary">napG</name>
    <name evidence="10" type="ORF">IPJ27_10340</name>
</gene>
<dbReference type="EMBL" id="JADJMH010000007">
    <property type="protein sequence ID" value="MBK7675113.1"/>
    <property type="molecule type" value="Genomic_DNA"/>
</dbReference>
<dbReference type="NCBIfam" id="TIGR00397">
    <property type="entry name" value="mauM_napG"/>
    <property type="match status" value="1"/>
</dbReference>
<dbReference type="Gene3D" id="3.30.70.20">
    <property type="match status" value="2"/>
</dbReference>
<evidence type="ECO:0000256" key="5">
    <source>
        <dbReference type="ARBA" id="ARBA00022982"/>
    </source>
</evidence>
<proteinExistence type="predicted"/>
<evidence type="ECO:0000256" key="2">
    <source>
        <dbReference type="ARBA" id="ARBA00022485"/>
    </source>
</evidence>
<dbReference type="Pfam" id="PF12838">
    <property type="entry name" value="Fer4_7"/>
    <property type="match status" value="2"/>
</dbReference>
<keyword evidence="4" id="KW-0677">Repeat</keyword>
<keyword evidence="5" id="KW-0249">Electron transport</keyword>
<keyword evidence="2" id="KW-0004">4Fe-4S</keyword>
<feature type="domain" description="4Fe-4S ferredoxin-type" evidence="9">
    <location>
        <begin position="190"/>
        <end position="221"/>
    </location>
</feature>
<evidence type="ECO:0000256" key="4">
    <source>
        <dbReference type="ARBA" id="ARBA00022737"/>
    </source>
</evidence>
<feature type="region of interest" description="Disordered" evidence="8">
    <location>
        <begin position="265"/>
        <end position="323"/>
    </location>
</feature>
<evidence type="ECO:0000256" key="6">
    <source>
        <dbReference type="ARBA" id="ARBA00023004"/>
    </source>
</evidence>
<feature type="compositionally biased region" description="Basic and acidic residues" evidence="8">
    <location>
        <begin position="265"/>
        <end position="274"/>
    </location>
</feature>
<evidence type="ECO:0000256" key="3">
    <source>
        <dbReference type="ARBA" id="ARBA00022723"/>
    </source>
</evidence>
<dbReference type="InterPro" id="IPR017900">
    <property type="entry name" value="4Fe4S_Fe_S_CS"/>
</dbReference>
<dbReference type="PROSITE" id="PS00198">
    <property type="entry name" value="4FE4S_FER_1"/>
    <property type="match status" value="1"/>
</dbReference>
<dbReference type="GO" id="GO:0046872">
    <property type="term" value="F:metal ion binding"/>
    <property type="evidence" value="ECO:0007669"/>
    <property type="project" value="UniProtKB-KW"/>
</dbReference>
<organism evidence="10 11">
    <name type="scientific">Candidatus Accumulibacter proximus</name>
    <dbReference type="NCBI Taxonomy" id="2954385"/>
    <lineage>
        <taxon>Bacteria</taxon>
        <taxon>Pseudomonadati</taxon>
        <taxon>Pseudomonadota</taxon>
        <taxon>Betaproteobacteria</taxon>
        <taxon>Candidatus Accumulibacter</taxon>
    </lineage>
</organism>